<evidence type="ECO:0000256" key="1">
    <source>
        <dbReference type="SAM" id="Phobius"/>
    </source>
</evidence>
<keyword evidence="1" id="KW-0472">Membrane</keyword>
<accession>A0A1F7Y544</accession>
<sequence length="81" mass="9033">MIYRDLISLGRLPIDIYKEPFRSVITFLIPVGVMISFPAKAMIGLISIQGILVSFGLAGISMFLSIRFWNFALKKYTSASS</sequence>
<name>A0A1F7Y544_9BACT</name>
<dbReference type="PANTHER" id="PTHR36833">
    <property type="entry name" value="SLR0610 PROTEIN-RELATED"/>
    <property type="match status" value="1"/>
</dbReference>
<gene>
    <name evidence="2" type="ORF">A2863_02150</name>
</gene>
<dbReference type="Pfam" id="PF06182">
    <property type="entry name" value="ABC2_membrane_6"/>
    <property type="match status" value="1"/>
</dbReference>
<organism evidence="2 3">
    <name type="scientific">Candidatus Woesebacteria bacterium RIFCSPHIGHO2_01_FULL_38_9b</name>
    <dbReference type="NCBI Taxonomy" id="1802493"/>
    <lineage>
        <taxon>Bacteria</taxon>
        <taxon>Candidatus Woeseibacteriota</taxon>
    </lineage>
</organism>
<feature type="transmembrane region" description="Helical" evidence="1">
    <location>
        <begin position="21"/>
        <end position="39"/>
    </location>
</feature>
<proteinExistence type="predicted"/>
<protein>
    <recommendedName>
        <fullName evidence="4">ABC-2 type transporter domain-containing protein</fullName>
    </recommendedName>
</protein>
<dbReference type="EMBL" id="MGGF01000004">
    <property type="protein sequence ID" value="OGM22362.1"/>
    <property type="molecule type" value="Genomic_DNA"/>
</dbReference>
<evidence type="ECO:0008006" key="4">
    <source>
        <dbReference type="Google" id="ProtNLM"/>
    </source>
</evidence>
<dbReference type="PANTHER" id="PTHR36833:SF2">
    <property type="entry name" value="SLR0610 PROTEIN"/>
    <property type="match status" value="1"/>
</dbReference>
<comment type="caution">
    <text evidence="2">The sequence shown here is derived from an EMBL/GenBank/DDBJ whole genome shotgun (WGS) entry which is preliminary data.</text>
</comment>
<dbReference type="Proteomes" id="UP000178750">
    <property type="component" value="Unassembled WGS sequence"/>
</dbReference>
<dbReference type="AlphaFoldDB" id="A0A1F7Y544"/>
<keyword evidence="1" id="KW-0812">Transmembrane</keyword>
<feature type="transmembrane region" description="Helical" evidence="1">
    <location>
        <begin position="45"/>
        <end position="66"/>
    </location>
</feature>
<reference evidence="2 3" key="1">
    <citation type="journal article" date="2016" name="Nat. Commun.">
        <title>Thousands of microbial genomes shed light on interconnected biogeochemical processes in an aquifer system.</title>
        <authorList>
            <person name="Anantharaman K."/>
            <person name="Brown C.T."/>
            <person name="Hug L.A."/>
            <person name="Sharon I."/>
            <person name="Castelle C.J."/>
            <person name="Probst A.J."/>
            <person name="Thomas B.C."/>
            <person name="Singh A."/>
            <person name="Wilkins M.J."/>
            <person name="Karaoz U."/>
            <person name="Brodie E.L."/>
            <person name="Williams K.H."/>
            <person name="Hubbard S.S."/>
            <person name="Banfield J.F."/>
        </authorList>
    </citation>
    <scope>NUCLEOTIDE SEQUENCE [LARGE SCALE GENOMIC DNA]</scope>
</reference>
<dbReference type="InterPro" id="IPR010390">
    <property type="entry name" value="ABC-2_transporter-like"/>
</dbReference>
<evidence type="ECO:0000313" key="3">
    <source>
        <dbReference type="Proteomes" id="UP000178750"/>
    </source>
</evidence>
<keyword evidence="1" id="KW-1133">Transmembrane helix</keyword>
<evidence type="ECO:0000313" key="2">
    <source>
        <dbReference type="EMBL" id="OGM22362.1"/>
    </source>
</evidence>